<proteinExistence type="predicted"/>
<accession>A0A9Q1J3C1</accession>
<feature type="compositionally biased region" description="Acidic residues" evidence="1">
    <location>
        <begin position="34"/>
        <end position="47"/>
    </location>
</feature>
<dbReference type="InterPro" id="IPR011029">
    <property type="entry name" value="DEATH-like_dom_sf"/>
</dbReference>
<organism evidence="3 4">
    <name type="scientific">Synaphobranchus kaupii</name>
    <name type="common">Kaup's arrowtooth eel</name>
    <dbReference type="NCBI Taxonomy" id="118154"/>
    <lineage>
        <taxon>Eukaryota</taxon>
        <taxon>Metazoa</taxon>
        <taxon>Chordata</taxon>
        <taxon>Craniata</taxon>
        <taxon>Vertebrata</taxon>
        <taxon>Euteleostomi</taxon>
        <taxon>Actinopterygii</taxon>
        <taxon>Neopterygii</taxon>
        <taxon>Teleostei</taxon>
        <taxon>Anguilliformes</taxon>
        <taxon>Synaphobranchidae</taxon>
        <taxon>Synaphobranchus</taxon>
    </lineage>
</organism>
<dbReference type="Proteomes" id="UP001152622">
    <property type="component" value="Chromosome 3"/>
</dbReference>
<evidence type="ECO:0000256" key="1">
    <source>
        <dbReference type="SAM" id="MobiDB-lite"/>
    </source>
</evidence>
<evidence type="ECO:0000313" key="4">
    <source>
        <dbReference type="Proteomes" id="UP001152622"/>
    </source>
</evidence>
<evidence type="ECO:0000313" key="3">
    <source>
        <dbReference type="EMBL" id="KAJ8368085.1"/>
    </source>
</evidence>
<dbReference type="EMBL" id="JAINUF010000003">
    <property type="protein sequence ID" value="KAJ8368085.1"/>
    <property type="molecule type" value="Genomic_DNA"/>
</dbReference>
<feature type="region of interest" description="Disordered" evidence="1">
    <location>
        <begin position="1"/>
        <end position="103"/>
    </location>
</feature>
<evidence type="ECO:0000259" key="2">
    <source>
        <dbReference type="PROSITE" id="PS50824"/>
    </source>
</evidence>
<dbReference type="OrthoDB" id="120976at2759"/>
<comment type="caution">
    <text evidence="3">The sequence shown here is derived from an EMBL/GenBank/DDBJ whole genome shotgun (WGS) entry which is preliminary data.</text>
</comment>
<gene>
    <name evidence="3" type="ORF">SKAU_G00081130</name>
</gene>
<protein>
    <recommendedName>
        <fullName evidence="2">Pyrin domain-containing protein</fullName>
    </recommendedName>
</protein>
<dbReference type="SMART" id="SM01289">
    <property type="entry name" value="PYRIN"/>
    <property type="match status" value="1"/>
</dbReference>
<keyword evidence="4" id="KW-1185">Reference proteome</keyword>
<dbReference type="InterPro" id="IPR004020">
    <property type="entry name" value="DAPIN"/>
</dbReference>
<name>A0A9Q1J3C1_SYNKA</name>
<dbReference type="AlphaFoldDB" id="A0A9Q1J3C1"/>
<dbReference type="Gene3D" id="1.10.533.10">
    <property type="entry name" value="Death Domain, Fas"/>
    <property type="match status" value="1"/>
</dbReference>
<dbReference type="Pfam" id="PF02758">
    <property type="entry name" value="PYRIN"/>
    <property type="match status" value="1"/>
</dbReference>
<sequence>MSVPEIPEGQGSEMDESSQLERPPSPPGSYLSMESDEELPVNADEDGSTPAKVNLERTGSPETKFSEIDQYSVKPKEGTFFPKHGVHPEGEGSLETKQSRMEPYSVQTRKETVLPKHGSDAVRQPVSSRAVNSDLLALKSMVLEQGKNLCPMGMPYIFKSIQTILEIITDEELALFKKYLHRNYSQHFENQMEDSDVLDVVDKMVECCGKVGAIKTTMRTLKCMKKPDLADYLQSKCCKVLIQHDLRQHLKMKLMPDLPNLAIEAQDRTCSSLCHGVPDQRLGNMFKKAFLYL</sequence>
<dbReference type="SUPFAM" id="SSF47986">
    <property type="entry name" value="DEATH domain"/>
    <property type="match status" value="1"/>
</dbReference>
<reference evidence="3" key="1">
    <citation type="journal article" date="2023" name="Science">
        <title>Genome structures resolve the early diversification of teleost fishes.</title>
        <authorList>
            <person name="Parey E."/>
            <person name="Louis A."/>
            <person name="Montfort J."/>
            <person name="Bouchez O."/>
            <person name="Roques C."/>
            <person name="Iampietro C."/>
            <person name="Lluch J."/>
            <person name="Castinel A."/>
            <person name="Donnadieu C."/>
            <person name="Desvignes T."/>
            <person name="Floi Bucao C."/>
            <person name="Jouanno E."/>
            <person name="Wen M."/>
            <person name="Mejri S."/>
            <person name="Dirks R."/>
            <person name="Jansen H."/>
            <person name="Henkel C."/>
            <person name="Chen W.J."/>
            <person name="Zahm M."/>
            <person name="Cabau C."/>
            <person name="Klopp C."/>
            <person name="Thompson A.W."/>
            <person name="Robinson-Rechavi M."/>
            <person name="Braasch I."/>
            <person name="Lecointre G."/>
            <person name="Bobe J."/>
            <person name="Postlethwait J.H."/>
            <person name="Berthelot C."/>
            <person name="Roest Crollius H."/>
            <person name="Guiguen Y."/>
        </authorList>
    </citation>
    <scope>NUCLEOTIDE SEQUENCE</scope>
    <source>
        <strain evidence="3">WJC10195</strain>
    </source>
</reference>
<dbReference type="PROSITE" id="PS50824">
    <property type="entry name" value="DAPIN"/>
    <property type="match status" value="1"/>
</dbReference>
<feature type="domain" description="Pyrin" evidence="2">
    <location>
        <begin position="152"/>
        <end position="239"/>
    </location>
</feature>